<feature type="region of interest" description="Disordered" evidence="1">
    <location>
        <begin position="510"/>
        <end position="533"/>
    </location>
</feature>
<dbReference type="InterPro" id="IPR036770">
    <property type="entry name" value="Ankyrin_rpt-contain_sf"/>
</dbReference>
<accession>A0A0M0JXY7</accession>
<feature type="compositionally biased region" description="Basic and acidic residues" evidence="1">
    <location>
        <begin position="524"/>
        <end position="533"/>
    </location>
</feature>
<comment type="caution">
    <text evidence="2">The sequence shown here is derived from an EMBL/GenBank/DDBJ whole genome shotgun (WGS) entry which is preliminary data.</text>
</comment>
<keyword evidence="3" id="KW-1185">Reference proteome</keyword>
<name>A0A0M0JXY7_9EUKA</name>
<proteinExistence type="predicted"/>
<protein>
    <submittedName>
        <fullName evidence="2">Uncharacterized protein</fullName>
    </submittedName>
</protein>
<evidence type="ECO:0000313" key="3">
    <source>
        <dbReference type="Proteomes" id="UP000037460"/>
    </source>
</evidence>
<dbReference type="Gene3D" id="1.25.40.20">
    <property type="entry name" value="Ankyrin repeat-containing domain"/>
    <property type="match status" value="1"/>
</dbReference>
<sequence>MLNGFVANKHGSDQMTSAFYEARVGQPVDIPRLPARAAIVVPMLGVYQLDHPQHMSYACTKHCGFCTLGLHGVSGLRMDSSNFKLRDAVELRKFLSQIETAESIVAGSTLQATRADEDGAKRDLKVMRRRLQKESWKPGLINVKELLRDPQFDFLNVSLSPMHCQKGVYKDVILWTLEAVYECCQNKTHFQRLLRAWDAAAVDQARAYLQGRCKSRGISGVLMASSIEGKIGVRSSSKADLANAMKILRALLFFVHSEAFQALVEEKGEEGIGEGEGKEGDASLIYLALKDFYDYMLFLKRHTAELQELDALRSLGLDVLNKLQSAFGAGRFAHGKPLFHKVLTHAHDVWRHTGAPEGQTEEIGERELHRAHVAYDLTNHRSSEMVAQMVATINKQMAWGLLERKMELTDELLAWCVFENRYDDVRFLITECGADLLAARDIYGDPVVCVAAAQGHTDVLELLLAGAAKESAYSLSKIAFAAACAAKGVLVVATANDEGHVEIARAEPGPGAAAAGLPSPQWQGERHSVRWTP</sequence>
<evidence type="ECO:0000313" key="2">
    <source>
        <dbReference type="EMBL" id="KOO31439.1"/>
    </source>
</evidence>
<evidence type="ECO:0000256" key="1">
    <source>
        <dbReference type="SAM" id="MobiDB-lite"/>
    </source>
</evidence>
<dbReference type="SUPFAM" id="SSF48403">
    <property type="entry name" value="Ankyrin repeat"/>
    <property type="match status" value="1"/>
</dbReference>
<dbReference type="EMBL" id="JWZX01002015">
    <property type="protein sequence ID" value="KOO31439.1"/>
    <property type="molecule type" value="Genomic_DNA"/>
</dbReference>
<dbReference type="AlphaFoldDB" id="A0A0M0JXY7"/>
<organism evidence="2 3">
    <name type="scientific">Chrysochromulina tobinii</name>
    <dbReference type="NCBI Taxonomy" id="1460289"/>
    <lineage>
        <taxon>Eukaryota</taxon>
        <taxon>Haptista</taxon>
        <taxon>Haptophyta</taxon>
        <taxon>Prymnesiophyceae</taxon>
        <taxon>Prymnesiales</taxon>
        <taxon>Chrysochromulinaceae</taxon>
        <taxon>Chrysochromulina</taxon>
    </lineage>
</organism>
<gene>
    <name evidence="2" type="ORF">Ctob_006005</name>
</gene>
<dbReference type="Proteomes" id="UP000037460">
    <property type="component" value="Unassembled WGS sequence"/>
</dbReference>
<reference evidence="3" key="1">
    <citation type="journal article" date="2015" name="PLoS Genet.">
        <title>Genome Sequence and Transcriptome Analyses of Chrysochromulina tobin: Metabolic Tools for Enhanced Algal Fitness in the Prominent Order Prymnesiales (Haptophyceae).</title>
        <authorList>
            <person name="Hovde B.T."/>
            <person name="Deodato C.R."/>
            <person name="Hunsperger H.M."/>
            <person name="Ryken S.A."/>
            <person name="Yost W."/>
            <person name="Jha R.K."/>
            <person name="Patterson J."/>
            <person name="Monnat R.J. Jr."/>
            <person name="Barlow S.B."/>
            <person name="Starkenburg S.R."/>
            <person name="Cattolico R.A."/>
        </authorList>
    </citation>
    <scope>NUCLEOTIDE SEQUENCE</scope>
    <source>
        <strain evidence="3">CCMP291</strain>
    </source>
</reference>